<feature type="transmembrane region" description="Helical" evidence="1">
    <location>
        <begin position="76"/>
        <end position="97"/>
    </location>
</feature>
<keyword evidence="1" id="KW-0812">Transmembrane</keyword>
<sequence>MSRLSSLRDGLTDDSLRVAILVGLASIPFTLALSWGSVSSGDGVVIGGSVAGTPLLLVGLLVGSRYHDRPTDSRRAGFWTGLVGSSATALVFIANTVSSIGALSSRLTLVAVAVMPVAIVLGGGFSVLVTMASAAFADWVRTRVDSEHRVVEPAAAGETAVADSRWWLVVAVYVLAAPVVLYYALGVRPDSGPEVGLMVAGLFVLVPLSIVTLVGLFIDATTPRSRATNWVPSVWLYVGGPIGVAVVVYSLGIVREVSYPPGYASYSFLGALWCLSVGYLVNRKRHLGGRSSVSTLRS</sequence>
<dbReference type="RefSeq" id="WP_152940831.1">
    <property type="nucleotide sequence ID" value="NZ_CP045488.1"/>
</dbReference>
<name>A0A5P9P3A7_9EURY</name>
<dbReference type="AlphaFoldDB" id="A0A5P9P3A7"/>
<evidence type="ECO:0000313" key="2">
    <source>
        <dbReference type="EMBL" id="QFU82635.1"/>
    </source>
</evidence>
<feature type="transmembrane region" description="Helical" evidence="1">
    <location>
        <begin position="197"/>
        <end position="218"/>
    </location>
</feature>
<feature type="transmembrane region" description="Helical" evidence="1">
    <location>
        <begin position="230"/>
        <end position="251"/>
    </location>
</feature>
<evidence type="ECO:0000313" key="3">
    <source>
        <dbReference type="Proteomes" id="UP000326170"/>
    </source>
</evidence>
<feature type="transmembrane region" description="Helical" evidence="1">
    <location>
        <begin position="166"/>
        <end position="185"/>
    </location>
</feature>
<keyword evidence="1" id="KW-1133">Transmembrane helix</keyword>
<keyword evidence="3" id="KW-1185">Reference proteome</keyword>
<dbReference type="GeneID" id="42301165"/>
<accession>A0A5P9P3A7</accession>
<dbReference type="Proteomes" id="UP000326170">
    <property type="component" value="Chromosome"/>
</dbReference>
<protein>
    <submittedName>
        <fullName evidence="2">Uncharacterized protein</fullName>
    </submittedName>
</protein>
<reference evidence="2 3" key="1">
    <citation type="journal article" date="2007" name="Int. J. Syst. Evol. Microbiol.">
        <title>Natronorubrum sulfidifaciens sp. nov., an extremely haloalkaliphilic archaeon isolated from Aiding salt lake in Xin-Jiang, China.</title>
        <authorList>
            <person name="Cui H.L."/>
            <person name="Tohty D."/>
            <person name="Liu H.C."/>
            <person name="Liu S.J."/>
            <person name="Oren A."/>
            <person name="Zhou P.J."/>
        </authorList>
    </citation>
    <scope>NUCLEOTIDE SEQUENCE [LARGE SCALE GENOMIC DNA]</scope>
    <source>
        <strain evidence="2 3">7-3</strain>
    </source>
</reference>
<keyword evidence="1" id="KW-0472">Membrane</keyword>
<evidence type="ECO:0000256" key="1">
    <source>
        <dbReference type="SAM" id="Phobius"/>
    </source>
</evidence>
<gene>
    <name evidence="2" type="ORF">GCU68_08925</name>
</gene>
<feature type="transmembrane region" description="Helical" evidence="1">
    <location>
        <begin position="109"/>
        <end position="137"/>
    </location>
</feature>
<feature type="transmembrane region" description="Helical" evidence="1">
    <location>
        <begin position="20"/>
        <end position="38"/>
    </location>
</feature>
<feature type="transmembrane region" description="Helical" evidence="1">
    <location>
        <begin position="263"/>
        <end position="281"/>
    </location>
</feature>
<proteinExistence type="predicted"/>
<dbReference type="EMBL" id="CP045488">
    <property type="protein sequence ID" value="QFU82635.1"/>
    <property type="molecule type" value="Genomic_DNA"/>
</dbReference>
<feature type="transmembrane region" description="Helical" evidence="1">
    <location>
        <begin position="44"/>
        <end position="64"/>
    </location>
</feature>
<dbReference type="OrthoDB" id="293423at2157"/>
<organism evidence="2 3">
    <name type="scientific">Natronorubrum aibiense</name>
    <dbReference type="NCBI Taxonomy" id="348826"/>
    <lineage>
        <taxon>Archaea</taxon>
        <taxon>Methanobacteriati</taxon>
        <taxon>Methanobacteriota</taxon>
        <taxon>Stenosarchaea group</taxon>
        <taxon>Halobacteria</taxon>
        <taxon>Halobacteriales</taxon>
        <taxon>Natrialbaceae</taxon>
        <taxon>Natronorubrum</taxon>
    </lineage>
</organism>
<dbReference type="KEGG" id="nas:GCU68_08925"/>